<sequence length="554" mass="61099">MTCDRMRYTGAILLCSIMLAVLAACSADEGNNKEAVAPTGVTEVVDNGAGGESAAATYTVDEQPGGVYYEIFVRSFYDTNGDGIGDLNGVTAKLDYLKELGIGGIWLMPINASPSYHGYDTTDYYAVNPEYGTLDDLKKLMDEAHKLGIKIIMDLVVNHTSKEHPWFKEALADENSPYRSWYTFAGAENQVKADGAVGGDPWHNYGSLKYLGVFWEGMPDLNFDEPKVREEMIKIGQYWLAQGLDGFRLDAAKHIYGDFASTASTPDIQAANKKWWQEFRAGMNEVNPEAYLIGEVWDSLTVIAPYFDQALNSAFHFDLADRLLSAADSEQDADLAFSLGRAYGVYEISSGGTFVDAPFLSNHDQNRVMTVLNGNADHAKMAASLLLTLPGTPFLYYGEELGMKGAKPDEYIREPMLWYRDPSGGEGQTTWEQSRHNAEAGAVSVEAQTADGQSMLSHYRTLIGWRNEELALRDGGIVEFKLQPANAKLSVFVRVTEKERVLVVHNLSGEQQTTELQQSQTYGAFKEIIHSTSGEMQLEGSKLILPAYSTAILK</sequence>
<keyword evidence="3 5" id="KW-0326">Glycosidase</keyword>
<keyword evidence="9" id="KW-1185">Reference proteome</keyword>
<dbReference type="RefSeq" id="WP_307206444.1">
    <property type="nucleotide sequence ID" value="NZ_JAUSSU010000009.1"/>
</dbReference>
<dbReference type="PROSITE" id="PS51257">
    <property type="entry name" value="PROKAR_LIPOPROTEIN"/>
    <property type="match status" value="1"/>
</dbReference>
<proteinExistence type="inferred from homology"/>
<comment type="catalytic activity">
    <reaction evidence="5">
        <text>Endohydrolysis of (1-&gt;4)-alpha-D-glucosidic linkages in polysaccharides containing three or more (1-&gt;4)-alpha-linked D-glucose units.</text>
        <dbReference type="EC" id="3.2.1.1"/>
    </reaction>
</comment>
<dbReference type="SUPFAM" id="SSF51011">
    <property type="entry name" value="Glycosyl hydrolase domain"/>
    <property type="match status" value="1"/>
</dbReference>
<dbReference type="InterPro" id="IPR006047">
    <property type="entry name" value="GH13_cat_dom"/>
</dbReference>
<dbReference type="GO" id="GO:0016798">
    <property type="term" value="F:hydrolase activity, acting on glycosyl bonds"/>
    <property type="evidence" value="ECO:0007669"/>
    <property type="project" value="UniProtKB-KW"/>
</dbReference>
<dbReference type="PRINTS" id="PR00110">
    <property type="entry name" value="ALPHAAMYLASE"/>
</dbReference>
<evidence type="ECO:0000256" key="4">
    <source>
        <dbReference type="RuleBase" id="RU003615"/>
    </source>
</evidence>
<dbReference type="Pfam" id="PF23915">
    <property type="entry name" value="SusG_C"/>
    <property type="match status" value="1"/>
</dbReference>
<dbReference type="Pfam" id="PF00128">
    <property type="entry name" value="Alpha-amylase"/>
    <property type="match status" value="1"/>
</dbReference>
<evidence type="ECO:0000256" key="5">
    <source>
        <dbReference type="RuleBase" id="RU361134"/>
    </source>
</evidence>
<evidence type="ECO:0000256" key="2">
    <source>
        <dbReference type="ARBA" id="ARBA00022801"/>
    </source>
</evidence>
<dbReference type="Gene3D" id="3.20.20.80">
    <property type="entry name" value="Glycosidases"/>
    <property type="match status" value="1"/>
</dbReference>
<dbReference type="InterPro" id="IPR056300">
    <property type="entry name" value="SusG-like_C"/>
</dbReference>
<dbReference type="SMART" id="SM00642">
    <property type="entry name" value="Aamy"/>
    <property type="match status" value="1"/>
</dbReference>
<dbReference type="InterPro" id="IPR017853">
    <property type="entry name" value="GH"/>
</dbReference>
<name>A0ABT9UA54_PAEHA</name>
<evidence type="ECO:0000259" key="7">
    <source>
        <dbReference type="SMART" id="SM00642"/>
    </source>
</evidence>
<feature type="domain" description="Glycosyl hydrolase family 13 catalytic" evidence="7">
    <location>
        <begin position="70"/>
        <end position="439"/>
    </location>
</feature>
<dbReference type="Proteomes" id="UP001229346">
    <property type="component" value="Unassembled WGS sequence"/>
</dbReference>
<comment type="caution">
    <text evidence="8">The sequence shown here is derived from an EMBL/GenBank/DDBJ whole genome shotgun (WGS) entry which is preliminary data.</text>
</comment>
<dbReference type="EC" id="3.2.1.1" evidence="5"/>
<dbReference type="Gene3D" id="2.60.40.1180">
    <property type="entry name" value="Golgi alpha-mannosidase II"/>
    <property type="match status" value="1"/>
</dbReference>
<keyword evidence="6" id="KW-0732">Signal</keyword>
<dbReference type="SUPFAM" id="SSF51445">
    <property type="entry name" value="(Trans)glycosidases"/>
    <property type="match status" value="1"/>
</dbReference>
<feature type="signal peptide" evidence="6">
    <location>
        <begin position="1"/>
        <end position="23"/>
    </location>
</feature>
<dbReference type="InterPro" id="IPR013780">
    <property type="entry name" value="Glyco_hydro_b"/>
</dbReference>
<dbReference type="InterPro" id="IPR045857">
    <property type="entry name" value="O16G_dom_2"/>
</dbReference>
<dbReference type="CDD" id="cd11316">
    <property type="entry name" value="AmyAc_bac2_AmyA"/>
    <property type="match status" value="1"/>
</dbReference>
<dbReference type="PANTHER" id="PTHR10357:SF179">
    <property type="entry name" value="NEUTRAL AND BASIC AMINO ACID TRANSPORT PROTEIN RBAT"/>
    <property type="match status" value="1"/>
</dbReference>
<evidence type="ECO:0000256" key="6">
    <source>
        <dbReference type="SAM" id="SignalP"/>
    </source>
</evidence>
<keyword evidence="2 5" id="KW-0378">Hydrolase</keyword>
<dbReference type="PANTHER" id="PTHR10357">
    <property type="entry name" value="ALPHA-AMYLASE FAMILY MEMBER"/>
    <property type="match status" value="1"/>
</dbReference>
<dbReference type="EMBL" id="JAUSSU010000009">
    <property type="protein sequence ID" value="MDQ0115074.1"/>
    <property type="molecule type" value="Genomic_DNA"/>
</dbReference>
<reference evidence="8 9" key="1">
    <citation type="submission" date="2023-07" db="EMBL/GenBank/DDBJ databases">
        <title>Sorghum-associated microbial communities from plants grown in Nebraska, USA.</title>
        <authorList>
            <person name="Schachtman D."/>
        </authorList>
    </citation>
    <scope>NUCLEOTIDE SEQUENCE [LARGE SCALE GENOMIC DNA]</scope>
    <source>
        <strain evidence="8 9">CC482</strain>
    </source>
</reference>
<evidence type="ECO:0000313" key="9">
    <source>
        <dbReference type="Proteomes" id="UP001229346"/>
    </source>
</evidence>
<keyword evidence="5" id="KW-0119">Carbohydrate metabolism</keyword>
<gene>
    <name evidence="8" type="ORF">J2T15_004531</name>
</gene>
<evidence type="ECO:0000256" key="3">
    <source>
        <dbReference type="ARBA" id="ARBA00023295"/>
    </source>
</evidence>
<dbReference type="InterPro" id="IPR006046">
    <property type="entry name" value="Alpha_amylase"/>
</dbReference>
<dbReference type="Gene3D" id="3.90.400.10">
    <property type="entry name" value="Oligo-1,6-glucosidase, Domain 2"/>
    <property type="match status" value="1"/>
</dbReference>
<comment type="similarity">
    <text evidence="1 4">Belongs to the glycosyl hydrolase 13 family.</text>
</comment>
<protein>
    <recommendedName>
        <fullName evidence="5">Alpha-amylase</fullName>
        <ecNumber evidence="5">3.2.1.1</ecNumber>
    </recommendedName>
</protein>
<feature type="chain" id="PRO_5046627995" description="Alpha-amylase" evidence="6">
    <location>
        <begin position="24"/>
        <end position="554"/>
    </location>
</feature>
<accession>A0ABT9UA54</accession>
<evidence type="ECO:0000313" key="8">
    <source>
        <dbReference type="EMBL" id="MDQ0115074.1"/>
    </source>
</evidence>
<organism evidence="8 9">
    <name type="scientific">Paenibacillus harenae</name>
    <dbReference type="NCBI Taxonomy" id="306543"/>
    <lineage>
        <taxon>Bacteria</taxon>
        <taxon>Bacillati</taxon>
        <taxon>Bacillota</taxon>
        <taxon>Bacilli</taxon>
        <taxon>Bacillales</taxon>
        <taxon>Paenibacillaceae</taxon>
        <taxon>Paenibacillus</taxon>
    </lineage>
</organism>
<evidence type="ECO:0000256" key="1">
    <source>
        <dbReference type="ARBA" id="ARBA00008061"/>
    </source>
</evidence>